<gene>
    <name evidence="4" type="ORF">B840_12490</name>
</gene>
<dbReference type="HOGENOM" id="CLU_035131_0_0_11"/>
<dbReference type="EMBL" id="CP007791">
    <property type="protein sequence ID" value="AJK70066.1"/>
    <property type="molecule type" value="Genomic_DNA"/>
</dbReference>
<dbReference type="InterPro" id="IPR038729">
    <property type="entry name" value="Rad50/SbcC_AAA"/>
</dbReference>
<reference evidence="4 5" key="1">
    <citation type="submission" date="2014-05" db="EMBL/GenBank/DDBJ databases">
        <title>Complete genome sequence of Corynebacterium marinum DSM 44953.</title>
        <authorList>
            <person name="Schaffert L."/>
            <person name="Albersmeier A."/>
            <person name="Kalinowski J."/>
            <person name="Ruckert C."/>
        </authorList>
    </citation>
    <scope>NUCLEOTIDE SEQUENCE [LARGE SCALE GENOMIC DNA]</scope>
    <source>
        <strain evidence="4 5">DSM 44953</strain>
        <plasmid evidence="4 5">pCmarinum2</plasmid>
    </source>
</reference>
<dbReference type="KEGG" id="cmq:B840_12490"/>
<accession>A0A0B6TZD2</accession>
<evidence type="ECO:0008006" key="6">
    <source>
        <dbReference type="Google" id="ProtNLM"/>
    </source>
</evidence>
<keyword evidence="5" id="KW-1185">Reference proteome</keyword>
<dbReference type="InterPro" id="IPR034139">
    <property type="entry name" value="TOPRIM_OLD"/>
</dbReference>
<dbReference type="OrthoDB" id="3237462at2"/>
<sequence>MIEKIRIKGYRKFRDATIVPNPRFNILVGENAAGKSTLLEALSLALTGRINGRPASEELNPYWFNQDDVSDFFKAREQGKPVALPEIQIEVFLVDREEFQRNLYGAHNSTIPTRECPGVCLRVIPNPDYKGEIELHLDSDTSILPVDYYMVEWRSFGDVPLFARPKEITTAIIDSRTIRSTNGVDFHLRQMLSDHLESSEKAAVSLAFRAVKERMTTEHLNEINQRMGTLAGSLDEQPLSLAMDQSARAGWDSSIVPHVAEVPFGMAGQGQQAAVKIALAMGHKASAAQVVMIEEPENHLSHTSLNKLLHHIEDLAVEGQQLFITTHSSFVLNRLGMDGLLFVTNGQISSMASVSPETVSYFKKLPGYDTLRMVLADRFVLVEGPSDEILFERFYRDIKHKFPIQDGVDVISMRGLALKRSLELAQALGKRCAALRDNDGKDPESLLEELGDLREPGLREVFIGKQGFGQTLEPQVLKVNTDDHLMRQILGVTERAVLETWMTNNKTDAALKIAEATENVTAPQYFIKAIEFITDGNG</sequence>
<evidence type="ECO:0000259" key="3">
    <source>
        <dbReference type="Pfam" id="PF20469"/>
    </source>
</evidence>
<feature type="domain" description="OLD protein-like TOPRIM" evidence="3">
    <location>
        <begin position="375"/>
        <end position="439"/>
    </location>
</feature>
<evidence type="ECO:0000259" key="2">
    <source>
        <dbReference type="Pfam" id="PF13476"/>
    </source>
</evidence>
<feature type="domain" description="Rad50/SbcC-type AAA" evidence="2">
    <location>
        <begin position="4"/>
        <end position="70"/>
    </location>
</feature>
<dbReference type="GO" id="GO:0016887">
    <property type="term" value="F:ATP hydrolysis activity"/>
    <property type="evidence" value="ECO:0007669"/>
    <property type="project" value="InterPro"/>
</dbReference>
<evidence type="ECO:0000313" key="5">
    <source>
        <dbReference type="Proteomes" id="UP000031928"/>
    </source>
</evidence>
<keyword evidence="4" id="KW-0614">Plasmid</keyword>
<dbReference type="Pfam" id="PF13476">
    <property type="entry name" value="AAA_23"/>
    <property type="match status" value="1"/>
</dbReference>
<dbReference type="CDD" id="cd01026">
    <property type="entry name" value="TOPRIM_OLD"/>
    <property type="match status" value="1"/>
</dbReference>
<dbReference type="SUPFAM" id="SSF52540">
    <property type="entry name" value="P-loop containing nucleoside triphosphate hydrolases"/>
    <property type="match status" value="1"/>
</dbReference>
<evidence type="ECO:0000259" key="1">
    <source>
        <dbReference type="Pfam" id="PF13304"/>
    </source>
</evidence>
<dbReference type="AlphaFoldDB" id="A0A0B6TZD2"/>
<protein>
    <recommendedName>
        <fullName evidence="6">ATP-dependent endonuclease</fullName>
    </recommendedName>
</protein>
<dbReference type="InterPro" id="IPR003959">
    <property type="entry name" value="ATPase_AAA_core"/>
</dbReference>
<organism evidence="4 5">
    <name type="scientific">Corynebacterium marinum DSM 44953</name>
    <dbReference type="NCBI Taxonomy" id="1224162"/>
    <lineage>
        <taxon>Bacteria</taxon>
        <taxon>Bacillati</taxon>
        <taxon>Actinomycetota</taxon>
        <taxon>Actinomycetes</taxon>
        <taxon>Mycobacteriales</taxon>
        <taxon>Corynebacteriaceae</taxon>
        <taxon>Corynebacterium</taxon>
    </lineage>
</organism>
<dbReference type="Pfam" id="PF20469">
    <property type="entry name" value="OLD-like_TOPRIM"/>
    <property type="match status" value="1"/>
</dbReference>
<dbReference type="InterPro" id="IPR051396">
    <property type="entry name" value="Bact_Antivir_Def_Nuclease"/>
</dbReference>
<name>A0A0B6TZD2_9CORY</name>
<dbReference type="InterPro" id="IPR027417">
    <property type="entry name" value="P-loop_NTPase"/>
</dbReference>
<dbReference type="GO" id="GO:0005524">
    <property type="term" value="F:ATP binding"/>
    <property type="evidence" value="ECO:0007669"/>
    <property type="project" value="InterPro"/>
</dbReference>
<evidence type="ECO:0000313" key="4">
    <source>
        <dbReference type="EMBL" id="AJK70066.1"/>
    </source>
</evidence>
<dbReference type="RefSeq" id="WP_042622784.1">
    <property type="nucleotide sequence ID" value="NZ_CP007791.1"/>
</dbReference>
<dbReference type="Gene3D" id="3.40.50.300">
    <property type="entry name" value="P-loop containing nucleotide triphosphate hydrolases"/>
    <property type="match status" value="1"/>
</dbReference>
<dbReference type="PANTHER" id="PTHR43581">
    <property type="entry name" value="ATP/GTP PHOSPHATASE"/>
    <property type="match status" value="1"/>
</dbReference>
<dbReference type="GO" id="GO:0006302">
    <property type="term" value="P:double-strand break repair"/>
    <property type="evidence" value="ECO:0007669"/>
    <property type="project" value="InterPro"/>
</dbReference>
<dbReference type="Pfam" id="PF13304">
    <property type="entry name" value="AAA_21"/>
    <property type="match status" value="1"/>
</dbReference>
<proteinExistence type="predicted"/>
<geneLocation type="plasmid" evidence="4 5">
    <name>pCmarinum2</name>
</geneLocation>
<feature type="domain" description="ATPase AAA-type core" evidence="1">
    <location>
        <begin position="217"/>
        <end position="333"/>
    </location>
</feature>
<dbReference type="PANTHER" id="PTHR43581:SF4">
    <property type="entry name" value="ATP_GTP PHOSPHATASE"/>
    <property type="match status" value="1"/>
</dbReference>
<dbReference type="Proteomes" id="UP000031928">
    <property type="component" value="Plasmid pCmarinum2"/>
</dbReference>